<dbReference type="Proteomes" id="UP000504640">
    <property type="component" value="Unplaced"/>
</dbReference>
<evidence type="ECO:0000256" key="1">
    <source>
        <dbReference type="SAM" id="MobiDB-lite"/>
    </source>
</evidence>
<keyword evidence="2" id="KW-1185">Reference proteome</keyword>
<evidence type="ECO:0000313" key="2">
    <source>
        <dbReference type="Proteomes" id="UP000504640"/>
    </source>
</evidence>
<name>A0A6J3HP00_SAPAP</name>
<protein>
    <submittedName>
        <fullName evidence="3">Uncharacterized protein LOC116549681</fullName>
    </submittedName>
</protein>
<feature type="compositionally biased region" description="Basic residues" evidence="1">
    <location>
        <begin position="31"/>
        <end position="43"/>
    </location>
</feature>
<gene>
    <name evidence="3" type="primary">LOC116549681</name>
</gene>
<dbReference type="RefSeq" id="XP_032131334.1">
    <property type="nucleotide sequence ID" value="XM_032275443.1"/>
</dbReference>
<evidence type="ECO:0000313" key="3">
    <source>
        <dbReference type="RefSeq" id="XP_032131334.1"/>
    </source>
</evidence>
<sequence>MALLPFLCFSESPLLLISLGPISLKKEKPPGKRKQKSRKRLSHTHQLGPSKKGDCRKGTRINEEGRKMEPAHGESKIKKLLKLGKMPQQHETVSISIVHPSFGYHHGNLKVMKKCRTLEETTMDYCSQHFPMWLYLAQMKLMSSSSREEITTTQEKFLNEHRKDFSNAFGLGEEKGGSFLRWGGPFLMPLLDKTTGCMAARLPTVTKAASSSLQDAILCPRFS</sequence>
<accession>A0A6J3HP00</accession>
<proteinExistence type="predicted"/>
<dbReference type="GeneID" id="116549681"/>
<organism evidence="2 3">
    <name type="scientific">Sapajus apella</name>
    <name type="common">Brown-capped capuchin</name>
    <name type="synonym">Cebus apella</name>
    <dbReference type="NCBI Taxonomy" id="9515"/>
    <lineage>
        <taxon>Eukaryota</taxon>
        <taxon>Metazoa</taxon>
        <taxon>Chordata</taxon>
        <taxon>Craniata</taxon>
        <taxon>Vertebrata</taxon>
        <taxon>Euteleostomi</taxon>
        <taxon>Mammalia</taxon>
        <taxon>Eutheria</taxon>
        <taxon>Euarchontoglires</taxon>
        <taxon>Primates</taxon>
        <taxon>Haplorrhini</taxon>
        <taxon>Platyrrhini</taxon>
        <taxon>Cebidae</taxon>
        <taxon>Cebinae</taxon>
        <taxon>Sapajus</taxon>
    </lineage>
</organism>
<dbReference type="AlphaFoldDB" id="A0A6J3HP00"/>
<feature type="region of interest" description="Disordered" evidence="1">
    <location>
        <begin position="25"/>
        <end position="58"/>
    </location>
</feature>
<reference evidence="3" key="1">
    <citation type="submission" date="2025-08" db="UniProtKB">
        <authorList>
            <consortium name="RefSeq"/>
        </authorList>
    </citation>
    <scope>IDENTIFICATION</scope>
    <source>
        <tissue evidence="3">Blood</tissue>
    </source>
</reference>